<gene>
    <name evidence="21" type="ORF">SAMN04489747_0011</name>
</gene>
<dbReference type="EMBL" id="LT629688">
    <property type="protein sequence ID" value="SDD03284.1"/>
    <property type="molecule type" value="Genomic_DNA"/>
</dbReference>
<dbReference type="InterPro" id="IPR003856">
    <property type="entry name" value="LPS_length_determ_N"/>
</dbReference>
<feature type="region of interest" description="Disordered" evidence="17">
    <location>
        <begin position="461"/>
        <end position="491"/>
    </location>
</feature>
<evidence type="ECO:0000256" key="16">
    <source>
        <dbReference type="ARBA" id="ARBA00051245"/>
    </source>
</evidence>
<dbReference type="InterPro" id="IPR005702">
    <property type="entry name" value="Wzc-like_C"/>
</dbReference>
<evidence type="ECO:0000256" key="5">
    <source>
        <dbReference type="ARBA" id="ARBA00011903"/>
    </source>
</evidence>
<dbReference type="Gene3D" id="3.40.50.300">
    <property type="entry name" value="P-loop containing nucleotide triphosphate hydrolases"/>
    <property type="match status" value="1"/>
</dbReference>
<keyword evidence="6" id="KW-1003">Cell membrane</keyword>
<dbReference type="EC" id="2.7.10.2" evidence="5"/>
<evidence type="ECO:0000256" key="9">
    <source>
        <dbReference type="ARBA" id="ARBA00022692"/>
    </source>
</evidence>
<keyword evidence="8" id="KW-0808">Transferase</keyword>
<organism evidence="21 22">
    <name type="scientific">Auraticoccus monumenti</name>
    <dbReference type="NCBI Taxonomy" id="675864"/>
    <lineage>
        <taxon>Bacteria</taxon>
        <taxon>Bacillati</taxon>
        <taxon>Actinomycetota</taxon>
        <taxon>Actinomycetes</taxon>
        <taxon>Propionibacteriales</taxon>
        <taxon>Propionibacteriaceae</taxon>
        <taxon>Auraticoccus</taxon>
    </lineage>
</organism>
<protein>
    <recommendedName>
        <fullName evidence="5">non-specific protein-tyrosine kinase</fullName>
        <ecNumber evidence="5">2.7.10.2</ecNumber>
    </recommendedName>
</protein>
<comment type="similarity">
    <text evidence="3">Belongs to the CpsD/CapB family.</text>
</comment>
<keyword evidence="10" id="KW-0547">Nucleotide-binding</keyword>
<dbReference type="InterPro" id="IPR050445">
    <property type="entry name" value="Bact_polysacc_biosynth/exp"/>
</dbReference>
<dbReference type="GO" id="GO:0004715">
    <property type="term" value="F:non-membrane spanning protein tyrosine kinase activity"/>
    <property type="evidence" value="ECO:0007669"/>
    <property type="project" value="UniProtKB-EC"/>
</dbReference>
<evidence type="ECO:0000256" key="7">
    <source>
        <dbReference type="ARBA" id="ARBA00022519"/>
    </source>
</evidence>
<comment type="catalytic activity">
    <reaction evidence="16">
        <text>L-tyrosyl-[protein] + ATP = O-phospho-L-tyrosyl-[protein] + ADP + H(+)</text>
        <dbReference type="Rhea" id="RHEA:10596"/>
        <dbReference type="Rhea" id="RHEA-COMP:10136"/>
        <dbReference type="Rhea" id="RHEA-COMP:20101"/>
        <dbReference type="ChEBI" id="CHEBI:15378"/>
        <dbReference type="ChEBI" id="CHEBI:30616"/>
        <dbReference type="ChEBI" id="CHEBI:46858"/>
        <dbReference type="ChEBI" id="CHEBI:61978"/>
        <dbReference type="ChEBI" id="CHEBI:456216"/>
        <dbReference type="EC" id="2.7.10.2"/>
    </reaction>
</comment>
<feature type="transmembrane region" description="Helical" evidence="18">
    <location>
        <begin position="14"/>
        <end position="34"/>
    </location>
</feature>
<comment type="subcellular location">
    <subcellularLocation>
        <location evidence="1">Cell inner membrane</location>
        <topology evidence="1">Multi-pass membrane protein</topology>
    </subcellularLocation>
</comment>
<evidence type="ECO:0000256" key="1">
    <source>
        <dbReference type="ARBA" id="ARBA00004429"/>
    </source>
</evidence>
<dbReference type="SUPFAM" id="SSF52540">
    <property type="entry name" value="P-loop containing nucleoside triphosphate hydrolases"/>
    <property type="match status" value="1"/>
</dbReference>
<evidence type="ECO:0000259" key="19">
    <source>
        <dbReference type="Pfam" id="PF02706"/>
    </source>
</evidence>
<dbReference type="InterPro" id="IPR027417">
    <property type="entry name" value="P-loop_NTPase"/>
</dbReference>
<keyword evidence="12" id="KW-0067">ATP-binding</keyword>
<dbReference type="GO" id="GO:0005886">
    <property type="term" value="C:plasma membrane"/>
    <property type="evidence" value="ECO:0007669"/>
    <property type="project" value="UniProtKB-SubCell"/>
</dbReference>
<proteinExistence type="inferred from homology"/>
<dbReference type="PANTHER" id="PTHR32309:SF31">
    <property type="entry name" value="CAPSULAR EXOPOLYSACCHARIDE FAMILY"/>
    <property type="match status" value="1"/>
</dbReference>
<keyword evidence="9 18" id="KW-0812">Transmembrane</keyword>
<dbReference type="AlphaFoldDB" id="A0A1G6RFZ6"/>
<dbReference type="FunFam" id="3.40.50.300:FF:000527">
    <property type="entry name" value="Tyrosine-protein kinase etk"/>
    <property type="match status" value="1"/>
</dbReference>
<evidence type="ECO:0000256" key="17">
    <source>
        <dbReference type="SAM" id="MobiDB-lite"/>
    </source>
</evidence>
<dbReference type="STRING" id="675864.SAMN04489747_0011"/>
<evidence type="ECO:0000256" key="8">
    <source>
        <dbReference type="ARBA" id="ARBA00022679"/>
    </source>
</evidence>
<evidence type="ECO:0000256" key="12">
    <source>
        <dbReference type="ARBA" id="ARBA00022840"/>
    </source>
</evidence>
<evidence type="ECO:0000256" key="4">
    <source>
        <dbReference type="ARBA" id="ARBA00008883"/>
    </source>
</evidence>
<keyword evidence="13 18" id="KW-1133">Transmembrane helix</keyword>
<name>A0A1G6RFZ6_9ACTN</name>
<dbReference type="NCBIfam" id="TIGR01007">
    <property type="entry name" value="eps_fam"/>
    <property type="match status" value="1"/>
</dbReference>
<dbReference type="Proteomes" id="UP000198546">
    <property type="component" value="Chromosome i"/>
</dbReference>
<evidence type="ECO:0000256" key="11">
    <source>
        <dbReference type="ARBA" id="ARBA00022777"/>
    </source>
</evidence>
<dbReference type="GO" id="GO:0042802">
    <property type="term" value="F:identical protein binding"/>
    <property type="evidence" value="ECO:0007669"/>
    <property type="project" value="UniProtKB-ARBA"/>
</dbReference>
<evidence type="ECO:0000256" key="13">
    <source>
        <dbReference type="ARBA" id="ARBA00022989"/>
    </source>
</evidence>
<feature type="domain" description="Polysaccharide chain length determinant N-terminal" evidence="19">
    <location>
        <begin position="2"/>
        <end position="88"/>
    </location>
</feature>
<dbReference type="Pfam" id="PF02706">
    <property type="entry name" value="Wzz"/>
    <property type="match status" value="1"/>
</dbReference>
<keyword evidence="22" id="KW-1185">Reference proteome</keyword>
<evidence type="ECO:0000256" key="14">
    <source>
        <dbReference type="ARBA" id="ARBA00023136"/>
    </source>
</evidence>
<evidence type="ECO:0000313" key="22">
    <source>
        <dbReference type="Proteomes" id="UP000198546"/>
    </source>
</evidence>
<evidence type="ECO:0000256" key="18">
    <source>
        <dbReference type="SAM" id="Phobius"/>
    </source>
</evidence>
<accession>A0A1G6RFZ6</accession>
<keyword evidence="7" id="KW-0997">Cell inner membrane</keyword>
<keyword evidence="11" id="KW-0418">Kinase</keyword>
<dbReference type="PANTHER" id="PTHR32309">
    <property type="entry name" value="TYROSINE-PROTEIN KINASE"/>
    <property type="match status" value="1"/>
</dbReference>
<keyword evidence="15" id="KW-0829">Tyrosine-protein kinase</keyword>
<feature type="domain" description="AAA" evidence="20">
    <location>
        <begin position="264"/>
        <end position="390"/>
    </location>
</feature>
<comment type="similarity">
    <text evidence="4">Belongs to the etk/wzc family.</text>
</comment>
<dbReference type="RefSeq" id="WP_172803958.1">
    <property type="nucleotide sequence ID" value="NZ_LT629688.1"/>
</dbReference>
<keyword evidence="14 18" id="KW-0472">Membrane</keyword>
<dbReference type="Pfam" id="PF13614">
    <property type="entry name" value="AAA_31"/>
    <property type="match status" value="1"/>
</dbReference>
<reference evidence="21 22" key="1">
    <citation type="submission" date="2016-10" db="EMBL/GenBank/DDBJ databases">
        <authorList>
            <person name="de Groot N.N."/>
        </authorList>
    </citation>
    <scope>NUCLEOTIDE SEQUENCE [LARGE SCALE GENOMIC DNA]</scope>
    <source>
        <strain evidence="21 22">MON 2.2</strain>
    </source>
</reference>
<evidence type="ECO:0000313" key="21">
    <source>
        <dbReference type="EMBL" id="SDD03284.1"/>
    </source>
</evidence>
<evidence type="ECO:0000256" key="15">
    <source>
        <dbReference type="ARBA" id="ARBA00023137"/>
    </source>
</evidence>
<evidence type="ECO:0000256" key="3">
    <source>
        <dbReference type="ARBA" id="ARBA00007316"/>
    </source>
</evidence>
<sequence>MELSDYLAVARKRWPSILACALAGVVLAALASLLTTPLYTARTSVFFAVSGAGTSAELAQGSTYAEKQVQSYAELAESPIVLQPVIERLQLPLTTLQLVEQIEVTVPPETVILTIQVSDPDPIRAAEVTNVLAEELTNAVQRVTPRSPDGEEPVRATVIASAVVPIAPSSPDVRRNTVLGLLLGAVVGVGVAVLRTLLDTRVRDEVDVAKVTDHSVMGVVGLDAEAQAHPLVVHTDPHSPRAEAYRRLRTNLQFLDLAGRPSSIVITSSIPGEGKSTTSINLATTMAETGQTVLLIDADLRRPQVAKYLQLEGAVGLTTVLIGRADLIDVVQPLGDGNLHVLPSGQIPPNPSELLGSDRMRRLLVEAAERYDIVLLDSPPLLPVTDSAILSRITGGALLVVGSTDVHRGQLETSLESLKSVDARILGLVLNKAQRRHADRYSYDYTHKHGYAPLQEGDAVDAASGRHARSLPGDDVVATSLEHSSHRDAVR</sequence>
<comment type="similarity">
    <text evidence="2">Belongs to the CpsC/CapA family.</text>
</comment>
<evidence type="ECO:0000256" key="2">
    <source>
        <dbReference type="ARBA" id="ARBA00006683"/>
    </source>
</evidence>
<evidence type="ECO:0000259" key="20">
    <source>
        <dbReference type="Pfam" id="PF13614"/>
    </source>
</evidence>
<dbReference type="GO" id="GO:0005524">
    <property type="term" value="F:ATP binding"/>
    <property type="evidence" value="ECO:0007669"/>
    <property type="project" value="UniProtKB-KW"/>
</dbReference>
<dbReference type="CDD" id="cd05387">
    <property type="entry name" value="BY-kinase"/>
    <property type="match status" value="1"/>
</dbReference>
<evidence type="ECO:0000256" key="10">
    <source>
        <dbReference type="ARBA" id="ARBA00022741"/>
    </source>
</evidence>
<dbReference type="InterPro" id="IPR025669">
    <property type="entry name" value="AAA_dom"/>
</dbReference>
<evidence type="ECO:0000256" key="6">
    <source>
        <dbReference type="ARBA" id="ARBA00022475"/>
    </source>
</evidence>